<dbReference type="RefSeq" id="WP_128341531.1">
    <property type="nucleotide sequence ID" value="NZ_CAWOMG010000111.1"/>
</dbReference>
<gene>
    <name evidence="2" type="ORF">P5S46_21585</name>
</gene>
<dbReference type="Proteomes" id="UP001218423">
    <property type="component" value="Plasmid pAC1520"/>
</dbReference>
<feature type="transmembrane region" description="Helical" evidence="1">
    <location>
        <begin position="112"/>
        <end position="137"/>
    </location>
</feature>
<dbReference type="AlphaFoldDB" id="A0AAJ6CS97"/>
<evidence type="ECO:0000313" key="3">
    <source>
        <dbReference type="Proteomes" id="UP001218423"/>
    </source>
</evidence>
<keyword evidence="1" id="KW-0812">Transmembrane</keyword>
<sequence>MKNEGLKVKRSAILMAMLGPWLNVILMVMAVVWLWGAIQVIDLGFRWHSTQYVRHGVSVVLNDGQKMVGDLSMTWGGDEHLSLDDGTTIILPKDYKMLTIPNEGQEPIGVPYMGMLALLCYLILSAFGIPYLAALLFPNLTGRLRPPSKS</sequence>
<feature type="transmembrane region" description="Helical" evidence="1">
    <location>
        <begin position="12"/>
        <end position="38"/>
    </location>
</feature>
<keyword evidence="1" id="KW-1133">Transmembrane helix</keyword>
<proteinExistence type="predicted"/>
<accession>A0AAJ6CS97</accession>
<reference evidence="2" key="1">
    <citation type="submission" date="2023-03" db="EMBL/GenBank/DDBJ databases">
        <title>Aeromonas caviae strain AC1520.</title>
        <authorList>
            <person name="Xie T."/>
            <person name="Zhang Q."/>
            <person name="Deng J."/>
            <person name="Li X."/>
        </authorList>
    </citation>
    <scope>NUCLEOTIDE SEQUENCE</scope>
    <source>
        <strain evidence="2">AC1520</strain>
        <plasmid evidence="2">pAC1520</plasmid>
    </source>
</reference>
<name>A0AAJ6CS97_AERCA</name>
<dbReference type="EMBL" id="CP120943">
    <property type="protein sequence ID" value="WFG00358.1"/>
    <property type="molecule type" value="Genomic_DNA"/>
</dbReference>
<keyword evidence="1" id="KW-0472">Membrane</keyword>
<keyword evidence="2" id="KW-0614">Plasmid</keyword>
<organism evidence="2 3">
    <name type="scientific">Aeromonas caviae</name>
    <name type="common">Aeromonas punctata</name>
    <dbReference type="NCBI Taxonomy" id="648"/>
    <lineage>
        <taxon>Bacteria</taxon>
        <taxon>Pseudomonadati</taxon>
        <taxon>Pseudomonadota</taxon>
        <taxon>Gammaproteobacteria</taxon>
        <taxon>Aeromonadales</taxon>
        <taxon>Aeromonadaceae</taxon>
        <taxon>Aeromonas</taxon>
    </lineage>
</organism>
<evidence type="ECO:0000313" key="2">
    <source>
        <dbReference type="EMBL" id="WFG00358.1"/>
    </source>
</evidence>
<geneLocation type="plasmid" evidence="2 3">
    <name>pAC1520</name>
</geneLocation>
<evidence type="ECO:0000256" key="1">
    <source>
        <dbReference type="SAM" id="Phobius"/>
    </source>
</evidence>
<protein>
    <submittedName>
        <fullName evidence="2">Uncharacterized protein</fullName>
    </submittedName>
</protein>